<proteinExistence type="predicted"/>
<evidence type="ECO:0000313" key="3">
    <source>
        <dbReference type="Proteomes" id="UP000823641"/>
    </source>
</evidence>
<gene>
    <name evidence="2" type="ORF">IAA73_12200</name>
</gene>
<organism evidence="2 3">
    <name type="scientific">Candidatus Gallipaludibacter merdavium</name>
    <dbReference type="NCBI Taxonomy" id="2840839"/>
    <lineage>
        <taxon>Bacteria</taxon>
        <taxon>Pseudomonadati</taxon>
        <taxon>Bacteroidota</taxon>
        <taxon>Bacteroidia</taxon>
        <taxon>Bacteroidales</taxon>
        <taxon>Candidatus Gallipaludibacter</taxon>
    </lineage>
</organism>
<dbReference type="SUPFAM" id="SSF56935">
    <property type="entry name" value="Porins"/>
    <property type="match status" value="1"/>
</dbReference>
<evidence type="ECO:0008006" key="4">
    <source>
        <dbReference type="Google" id="ProtNLM"/>
    </source>
</evidence>
<feature type="signal peptide" evidence="1">
    <location>
        <begin position="1"/>
        <end position="20"/>
    </location>
</feature>
<evidence type="ECO:0000256" key="1">
    <source>
        <dbReference type="SAM" id="SignalP"/>
    </source>
</evidence>
<dbReference type="InterPro" id="IPR023614">
    <property type="entry name" value="Porin_dom_sf"/>
</dbReference>
<evidence type="ECO:0000313" key="2">
    <source>
        <dbReference type="EMBL" id="MBO8461071.1"/>
    </source>
</evidence>
<keyword evidence="1" id="KW-0732">Signal</keyword>
<dbReference type="EMBL" id="JADIMG010000111">
    <property type="protein sequence ID" value="MBO8461071.1"/>
    <property type="molecule type" value="Genomic_DNA"/>
</dbReference>
<dbReference type="Proteomes" id="UP000823641">
    <property type="component" value="Unassembled WGS sequence"/>
</dbReference>
<dbReference type="AlphaFoldDB" id="A0A9D9N5B5"/>
<reference evidence="2" key="2">
    <citation type="journal article" date="2021" name="PeerJ">
        <title>Extensive microbial diversity within the chicken gut microbiome revealed by metagenomics and culture.</title>
        <authorList>
            <person name="Gilroy R."/>
            <person name="Ravi A."/>
            <person name="Getino M."/>
            <person name="Pursley I."/>
            <person name="Horton D.L."/>
            <person name="Alikhan N.F."/>
            <person name="Baker D."/>
            <person name="Gharbi K."/>
            <person name="Hall N."/>
            <person name="Watson M."/>
            <person name="Adriaenssens E.M."/>
            <person name="Foster-Nyarko E."/>
            <person name="Jarju S."/>
            <person name="Secka A."/>
            <person name="Antonio M."/>
            <person name="Oren A."/>
            <person name="Chaudhuri R.R."/>
            <person name="La Ragione R."/>
            <person name="Hildebrand F."/>
            <person name="Pallen M.J."/>
        </authorList>
    </citation>
    <scope>NUCLEOTIDE SEQUENCE</scope>
    <source>
        <strain evidence="2">G3-3990</strain>
    </source>
</reference>
<comment type="caution">
    <text evidence="2">The sequence shown here is derived from an EMBL/GenBank/DDBJ whole genome shotgun (WGS) entry which is preliminary data.</text>
</comment>
<reference evidence="2" key="1">
    <citation type="submission" date="2020-10" db="EMBL/GenBank/DDBJ databases">
        <authorList>
            <person name="Gilroy R."/>
        </authorList>
    </citation>
    <scope>NUCLEOTIDE SEQUENCE</scope>
    <source>
        <strain evidence="2">G3-3990</strain>
    </source>
</reference>
<feature type="chain" id="PRO_5039194006" description="Porin" evidence="1">
    <location>
        <begin position="21"/>
        <end position="459"/>
    </location>
</feature>
<accession>A0A9D9N5B5</accession>
<name>A0A9D9N5B5_9BACT</name>
<protein>
    <recommendedName>
        <fullName evidence="4">Porin</fullName>
    </recommendedName>
</protein>
<dbReference type="Gene3D" id="2.40.160.10">
    <property type="entry name" value="Porin"/>
    <property type="match status" value="1"/>
</dbReference>
<sequence length="459" mass="51005">MRRFYTFFLSCALSASVSLAQEISRQEYEQLAKRIEQLEKTCLPKDNSKADSICVSSADEHKAAVGFERFRFGGYGELLGQYFDYGPNRYGGSGTGSPADNRAVLSMPRFILAFDYKFSPSWILGAEIEFEHGGTGAGIEAEYGEGVEYEYEFEKGGEVALEQFHLTKIFNKAIAIRAGHMIVPVGITNAHHEPINFFGTTRPEGESTILPCTWHETGLAILGQIKWFSYEAMIVSGLDPYGFSSENWIQAGRQTKFELIQFTNPAFAARMEFDLFKNSTRLGLSGYYTPSTAKNATNPSTTQNFKGSVGIISADLMYRAHGLTGRANFLWGHVGDAVEINKLRPNKYTGYPNTPISSTAMTGFVELGYNVGRFARKPFHLTPFARYEYCNSMQTPLTGAVAADKRNHVQLITAGINYFALPNLVIKADYSHRIIGNGAFRSENTVALGIAYIGWFIRK</sequence>